<proteinExistence type="predicted"/>
<name>A0A2T0HPW3_PSEFL</name>
<reference evidence="1 2" key="1">
    <citation type="submission" date="2018-03" db="EMBL/GenBank/DDBJ databases">
        <title>Blue discolouration in mozzarella cheese caused by Pseudomonas fluorescens.</title>
        <authorList>
            <person name="Chiesa F."/>
            <person name="Dalmasso A."/>
            <person name="Lomonaco S."/>
        </authorList>
    </citation>
    <scope>NUCLEOTIDE SEQUENCE [LARGE SCALE GENOMIC DNA]</scope>
    <source>
        <strain evidence="1 2">11293</strain>
    </source>
</reference>
<organism evidence="1 2">
    <name type="scientific">Pseudomonas fluorescens</name>
    <dbReference type="NCBI Taxonomy" id="294"/>
    <lineage>
        <taxon>Bacteria</taxon>
        <taxon>Pseudomonadati</taxon>
        <taxon>Pseudomonadota</taxon>
        <taxon>Gammaproteobacteria</taxon>
        <taxon>Pseudomonadales</taxon>
        <taxon>Pseudomonadaceae</taxon>
        <taxon>Pseudomonas</taxon>
    </lineage>
</organism>
<evidence type="ECO:0000313" key="1">
    <source>
        <dbReference type="EMBL" id="PRW85134.1"/>
    </source>
</evidence>
<dbReference type="RefSeq" id="WP_070413561.1">
    <property type="nucleotide sequence ID" value="NZ_PVUH01000026.1"/>
</dbReference>
<evidence type="ECO:0008006" key="3">
    <source>
        <dbReference type="Google" id="ProtNLM"/>
    </source>
</evidence>
<evidence type="ECO:0000313" key="2">
    <source>
        <dbReference type="Proteomes" id="UP000239731"/>
    </source>
</evidence>
<sequence>MIQLPYTDVPQEMLSGLADYQRVVDSQASYAERVAKAKSEFSTRNKKTNMVFKEVRAALSRMCTNTRRCCYCEDSMADEVEHIAPKDLYPERVFDWQNYLYACGPCNSPKGSQYAVVTATGELQPVNRPKGAPVTPPMGGTHALINPRLENPQDFLWLDIVDTFNFVALADPGTISERRAIYTCKILALNNRDVLIEARRVAFGSYRARLFEYIHKRNGGAEDAELLRLIAGLRSMANPAVWAEMKRSHAARPEINQLFIQAPEALTW</sequence>
<dbReference type="EMBL" id="PVUH01000026">
    <property type="protein sequence ID" value="PRW85134.1"/>
    <property type="molecule type" value="Genomic_DNA"/>
</dbReference>
<comment type="caution">
    <text evidence="1">The sequence shown here is derived from an EMBL/GenBank/DDBJ whole genome shotgun (WGS) entry which is preliminary data.</text>
</comment>
<gene>
    <name evidence="1" type="ORF">C7A10_27765</name>
</gene>
<protein>
    <recommendedName>
        <fullName evidence="3">HNH nuclease domain-containing protein</fullName>
    </recommendedName>
</protein>
<dbReference type="Gene3D" id="1.10.30.50">
    <property type="match status" value="1"/>
</dbReference>
<dbReference type="AlphaFoldDB" id="A0A2T0HPW3"/>
<accession>A0A2T0HPW3</accession>
<dbReference type="Proteomes" id="UP000239731">
    <property type="component" value="Unassembled WGS sequence"/>
</dbReference>